<sequence length="479" mass="51969">MIMMPWIASLTRSRIPVGVILIVLVNAFVFFVLQGGDEHREALMGEYYSGSALPAIELPAYERYLESRAERKPLERLRRMKKANAVLPAAGMMERDADFMRELRAGRIVSDEDERFAEWRLARTHFDAMQDRLFTSKYSFQPDRPGVIQAFSHQFLHANLGHIGGNMLFLILIAPAVEALIGTGAFLLVYLAGGLGALGMHLLLAPAGGGLLGASGAISAVMGAFAALLGMRRIPFFYSIVIYFDVIRAPALLALPLWLANEAVQFIWFSEASNVAYAAHFGGLLTGALLVLPLRRRALANLLPEAPAGQDAARATTASATAQALQQARRLMASQRFEEARKAYLRAAQDPACRPEDLREASNLMRLAPASAEYHALIGLVCGRLLAEPRLPAGLIEPLTDYLKQAKPAVRLRPESLIALIERFAQAGQLPALEGCARALQDLAPAHPDAARALLRAAQTLQAGGAWQAAAALARKPQA</sequence>
<evidence type="ECO:0000256" key="2">
    <source>
        <dbReference type="ARBA" id="ARBA00009045"/>
    </source>
</evidence>
<dbReference type="SUPFAM" id="SSF144091">
    <property type="entry name" value="Rhomboid-like"/>
    <property type="match status" value="1"/>
</dbReference>
<evidence type="ECO:0000256" key="5">
    <source>
        <dbReference type="ARBA" id="ARBA00022989"/>
    </source>
</evidence>
<dbReference type="PANTHER" id="PTHR43731:SF14">
    <property type="entry name" value="PRESENILIN-ASSOCIATED RHOMBOID-LIKE PROTEIN, MITOCHONDRIAL"/>
    <property type="match status" value="1"/>
</dbReference>
<organism evidence="9 10">
    <name type="scientific">Uliginosibacterium paludis</name>
    <dbReference type="NCBI Taxonomy" id="1615952"/>
    <lineage>
        <taxon>Bacteria</taxon>
        <taxon>Pseudomonadati</taxon>
        <taxon>Pseudomonadota</taxon>
        <taxon>Betaproteobacteria</taxon>
        <taxon>Rhodocyclales</taxon>
        <taxon>Zoogloeaceae</taxon>
        <taxon>Uliginosibacterium</taxon>
    </lineage>
</organism>
<feature type="transmembrane region" description="Helical" evidence="7">
    <location>
        <begin position="236"/>
        <end position="255"/>
    </location>
</feature>
<keyword evidence="5 7" id="KW-1133">Transmembrane helix</keyword>
<gene>
    <name evidence="9" type="ORF">ABVT11_07200</name>
</gene>
<keyword evidence="3 7" id="KW-0812">Transmembrane</keyword>
<dbReference type="Proteomes" id="UP001548590">
    <property type="component" value="Unassembled WGS sequence"/>
</dbReference>
<evidence type="ECO:0000259" key="8">
    <source>
        <dbReference type="Pfam" id="PF01694"/>
    </source>
</evidence>
<reference evidence="9 10" key="1">
    <citation type="submission" date="2024-07" db="EMBL/GenBank/DDBJ databases">
        <title>Uliginosibacterium paludis KCTC:42655.</title>
        <authorList>
            <person name="Kim M.K."/>
        </authorList>
    </citation>
    <scope>NUCLEOTIDE SEQUENCE [LARGE SCALE GENOMIC DNA]</scope>
    <source>
        <strain evidence="9 10">KCTC 42655</strain>
    </source>
</reference>
<dbReference type="GO" id="GO:0008233">
    <property type="term" value="F:peptidase activity"/>
    <property type="evidence" value="ECO:0007669"/>
    <property type="project" value="UniProtKB-KW"/>
</dbReference>
<dbReference type="Pfam" id="PF01694">
    <property type="entry name" value="Rhomboid"/>
    <property type="match status" value="1"/>
</dbReference>
<evidence type="ECO:0000256" key="4">
    <source>
        <dbReference type="ARBA" id="ARBA00022801"/>
    </source>
</evidence>
<dbReference type="Gene3D" id="1.20.1540.10">
    <property type="entry name" value="Rhomboid-like"/>
    <property type="match status" value="1"/>
</dbReference>
<comment type="subcellular location">
    <subcellularLocation>
        <location evidence="1">Membrane</location>
        <topology evidence="1">Multi-pass membrane protein</topology>
    </subcellularLocation>
</comment>
<feature type="transmembrane region" description="Helical" evidence="7">
    <location>
        <begin position="15"/>
        <end position="33"/>
    </location>
</feature>
<dbReference type="InterPro" id="IPR035952">
    <property type="entry name" value="Rhomboid-like_sf"/>
</dbReference>
<comment type="similarity">
    <text evidence="2">Belongs to the peptidase S54 family.</text>
</comment>
<feature type="transmembrane region" description="Helical" evidence="7">
    <location>
        <begin position="167"/>
        <end position="191"/>
    </location>
</feature>
<dbReference type="PANTHER" id="PTHR43731">
    <property type="entry name" value="RHOMBOID PROTEASE"/>
    <property type="match status" value="1"/>
</dbReference>
<feature type="transmembrane region" description="Helical" evidence="7">
    <location>
        <begin position="203"/>
        <end position="229"/>
    </location>
</feature>
<keyword evidence="9" id="KW-0645">Protease</keyword>
<evidence type="ECO:0000313" key="10">
    <source>
        <dbReference type="Proteomes" id="UP001548590"/>
    </source>
</evidence>
<feature type="domain" description="Peptidase S54 rhomboid" evidence="8">
    <location>
        <begin position="147"/>
        <end position="296"/>
    </location>
</feature>
<dbReference type="EMBL" id="JBEWLZ010000003">
    <property type="protein sequence ID" value="MET1489610.1"/>
    <property type="molecule type" value="Genomic_DNA"/>
</dbReference>
<evidence type="ECO:0000256" key="1">
    <source>
        <dbReference type="ARBA" id="ARBA00004141"/>
    </source>
</evidence>
<evidence type="ECO:0000256" key="7">
    <source>
        <dbReference type="SAM" id="Phobius"/>
    </source>
</evidence>
<dbReference type="EC" id="3.4.21.-" evidence="9"/>
<accession>A0ABV2CNW9</accession>
<keyword evidence="4 9" id="KW-0378">Hydrolase</keyword>
<evidence type="ECO:0000256" key="3">
    <source>
        <dbReference type="ARBA" id="ARBA00022692"/>
    </source>
</evidence>
<dbReference type="InterPro" id="IPR050925">
    <property type="entry name" value="Rhomboid_protease_S54"/>
</dbReference>
<keyword evidence="6 7" id="KW-0472">Membrane</keyword>
<feature type="transmembrane region" description="Helical" evidence="7">
    <location>
        <begin position="275"/>
        <end position="294"/>
    </location>
</feature>
<comment type="caution">
    <text evidence="9">The sequence shown here is derived from an EMBL/GenBank/DDBJ whole genome shotgun (WGS) entry which is preliminary data.</text>
</comment>
<dbReference type="InterPro" id="IPR022764">
    <property type="entry name" value="Peptidase_S54_rhomboid_dom"/>
</dbReference>
<proteinExistence type="inferred from homology"/>
<dbReference type="RefSeq" id="WP_345925164.1">
    <property type="nucleotide sequence ID" value="NZ_JBDIVF010000002.1"/>
</dbReference>
<evidence type="ECO:0000313" key="9">
    <source>
        <dbReference type="EMBL" id="MET1489610.1"/>
    </source>
</evidence>
<evidence type="ECO:0000256" key="6">
    <source>
        <dbReference type="ARBA" id="ARBA00023136"/>
    </source>
</evidence>
<protein>
    <submittedName>
        <fullName evidence="9">Rhomboid family intramembrane serine protease</fullName>
        <ecNumber evidence="9">3.4.21.-</ecNumber>
    </submittedName>
</protein>
<keyword evidence="10" id="KW-1185">Reference proteome</keyword>
<name>A0ABV2CNW9_9RHOO</name>
<dbReference type="GO" id="GO:0006508">
    <property type="term" value="P:proteolysis"/>
    <property type="evidence" value="ECO:0007669"/>
    <property type="project" value="UniProtKB-KW"/>
</dbReference>